<evidence type="ECO:0000313" key="1">
    <source>
        <dbReference type="EMBL" id="KAK9831865.1"/>
    </source>
</evidence>
<evidence type="ECO:0000313" key="2">
    <source>
        <dbReference type="Proteomes" id="UP001445335"/>
    </source>
</evidence>
<comment type="caution">
    <text evidence="1">The sequence shown here is derived from an EMBL/GenBank/DDBJ whole genome shotgun (WGS) entry which is preliminary data.</text>
</comment>
<organism evidence="1 2">
    <name type="scientific">Elliptochloris bilobata</name>
    <dbReference type="NCBI Taxonomy" id="381761"/>
    <lineage>
        <taxon>Eukaryota</taxon>
        <taxon>Viridiplantae</taxon>
        <taxon>Chlorophyta</taxon>
        <taxon>core chlorophytes</taxon>
        <taxon>Trebouxiophyceae</taxon>
        <taxon>Trebouxiophyceae incertae sedis</taxon>
        <taxon>Elliptochloris clade</taxon>
        <taxon>Elliptochloris</taxon>
    </lineage>
</organism>
<dbReference type="InterPro" id="IPR013744">
    <property type="entry name" value="SidJ"/>
</dbReference>
<dbReference type="EMBL" id="JALJOU010000044">
    <property type="protein sequence ID" value="KAK9831865.1"/>
    <property type="molecule type" value="Genomic_DNA"/>
</dbReference>
<protein>
    <submittedName>
        <fullName evidence="1">Uncharacterized protein</fullName>
    </submittedName>
</protein>
<dbReference type="Proteomes" id="UP001445335">
    <property type="component" value="Unassembled WGS sequence"/>
</dbReference>
<dbReference type="Pfam" id="PF08538">
    <property type="entry name" value="DUF1749"/>
    <property type="match status" value="1"/>
</dbReference>
<name>A0AAW1RE14_9CHLO</name>
<sequence length="279" mass="30091">MLIKYAGGPMNTAFISGNTGSSGLTDAFYFAPYTELLDTRLGERGWTLVHTQLSSSAAYWGAGSLDEDAEELNLLARYLRQHHSSSGVIVMGHSTGCQSAVRYVQRYASDSSAARLLGIVLQAPVSDREHLVTRDAAHTAEQLAEAIEMMERGEGEEILYRDSGTMRTPVTARRFHALAARLGDDDMFSSDLTPEELKDILGPLAAVPTLFLLSEKDASVPDHINLPALAQKFEAAAGPSAKAFIVPDAGHGLHGHERECVDAVMALLDRLPRLLEGAS</sequence>
<proteinExistence type="predicted"/>
<dbReference type="AlphaFoldDB" id="A0AAW1RE14"/>
<reference evidence="1 2" key="1">
    <citation type="journal article" date="2024" name="Nat. Commun.">
        <title>Phylogenomics reveals the evolutionary origins of lichenization in chlorophyte algae.</title>
        <authorList>
            <person name="Puginier C."/>
            <person name="Libourel C."/>
            <person name="Otte J."/>
            <person name="Skaloud P."/>
            <person name="Haon M."/>
            <person name="Grisel S."/>
            <person name="Petersen M."/>
            <person name="Berrin J.G."/>
            <person name="Delaux P.M."/>
            <person name="Dal Grande F."/>
            <person name="Keller J."/>
        </authorList>
    </citation>
    <scope>NUCLEOTIDE SEQUENCE [LARGE SCALE GENOMIC DNA]</scope>
    <source>
        <strain evidence="1 2">SAG 245.80</strain>
    </source>
</reference>
<dbReference type="Gene3D" id="3.40.50.1820">
    <property type="entry name" value="alpha/beta hydrolase"/>
    <property type="match status" value="1"/>
</dbReference>
<dbReference type="PANTHER" id="PTHR31591">
    <property type="entry name" value="UPF0613 PROTEIN PB24D3.06C"/>
    <property type="match status" value="1"/>
</dbReference>
<dbReference type="PANTHER" id="PTHR31591:SF1">
    <property type="entry name" value="UPF0613 PROTEIN PB24D3.06C"/>
    <property type="match status" value="1"/>
</dbReference>
<dbReference type="SUPFAM" id="SSF53474">
    <property type="entry name" value="alpha/beta-Hydrolases"/>
    <property type="match status" value="1"/>
</dbReference>
<gene>
    <name evidence="1" type="ORF">WJX81_003154</name>
</gene>
<keyword evidence="2" id="KW-1185">Reference proteome</keyword>
<dbReference type="InterPro" id="IPR029058">
    <property type="entry name" value="AB_hydrolase_fold"/>
</dbReference>
<accession>A0AAW1RE14</accession>